<dbReference type="EMBL" id="CP036264">
    <property type="protein sequence ID" value="QEF97143.1"/>
    <property type="molecule type" value="Genomic_DNA"/>
</dbReference>
<dbReference type="Proteomes" id="UP000321353">
    <property type="component" value="Chromosome"/>
</dbReference>
<dbReference type="GO" id="GO:0006352">
    <property type="term" value="P:DNA-templated transcription initiation"/>
    <property type="evidence" value="ECO:0007669"/>
    <property type="project" value="InterPro"/>
</dbReference>
<evidence type="ECO:0000256" key="3">
    <source>
        <dbReference type="ARBA" id="ARBA00023082"/>
    </source>
</evidence>
<keyword evidence="4" id="KW-0804">Transcription</keyword>
<keyword evidence="7" id="KW-1185">Reference proteome</keyword>
<proteinExistence type="inferred from homology"/>
<dbReference type="InterPro" id="IPR013249">
    <property type="entry name" value="RNA_pol_sigma70_r4_t2"/>
</dbReference>
<accession>A0A5B9M904</accession>
<comment type="similarity">
    <text evidence="1">Belongs to the sigma-70 factor family. ECF subfamily.</text>
</comment>
<evidence type="ECO:0000256" key="2">
    <source>
        <dbReference type="ARBA" id="ARBA00023015"/>
    </source>
</evidence>
<dbReference type="SUPFAM" id="SSF88659">
    <property type="entry name" value="Sigma3 and sigma4 domains of RNA polymerase sigma factors"/>
    <property type="match status" value="1"/>
</dbReference>
<dbReference type="Pfam" id="PF08281">
    <property type="entry name" value="Sigma70_r4_2"/>
    <property type="match status" value="1"/>
</dbReference>
<sequence>MSNLITSEANQLLAGAQNGQGDCLGRLLQLYLNYLKLIARTQLDQKLQARTSASDVVQDTLLEAHRDFSKFRGSCPEEFLAWLRKILVNNLGHIIQRHVLAEKRDIRREISLDDVGATLERSTARLVAIIADPGLTPSTDAQNHEASLLLADELAELPDDYREVILLRHIEGLAFPEVAARMERSAGAVRMLWMRAIAQLRVRLESRGVL</sequence>
<dbReference type="InterPro" id="IPR036388">
    <property type="entry name" value="WH-like_DNA-bd_sf"/>
</dbReference>
<evidence type="ECO:0000256" key="4">
    <source>
        <dbReference type="ARBA" id="ARBA00023163"/>
    </source>
</evidence>
<dbReference type="InterPro" id="IPR014326">
    <property type="entry name" value="RNA_pol_sigma-70_Plancto"/>
</dbReference>
<evidence type="ECO:0000256" key="1">
    <source>
        <dbReference type="ARBA" id="ARBA00010641"/>
    </source>
</evidence>
<name>A0A5B9M904_9BACT</name>
<dbReference type="KEGG" id="smam:Mal15_11810"/>
<dbReference type="GO" id="GO:0003677">
    <property type="term" value="F:DNA binding"/>
    <property type="evidence" value="ECO:0007669"/>
    <property type="project" value="InterPro"/>
</dbReference>
<dbReference type="RefSeq" id="WP_147866862.1">
    <property type="nucleotide sequence ID" value="NZ_CP036264.1"/>
</dbReference>
<organism evidence="6 7">
    <name type="scientific">Stieleria maiorica</name>
    <dbReference type="NCBI Taxonomy" id="2795974"/>
    <lineage>
        <taxon>Bacteria</taxon>
        <taxon>Pseudomonadati</taxon>
        <taxon>Planctomycetota</taxon>
        <taxon>Planctomycetia</taxon>
        <taxon>Pirellulales</taxon>
        <taxon>Pirellulaceae</taxon>
        <taxon>Stieleria</taxon>
    </lineage>
</organism>
<dbReference type="InterPro" id="IPR013325">
    <property type="entry name" value="RNA_pol_sigma_r2"/>
</dbReference>
<evidence type="ECO:0000259" key="5">
    <source>
        <dbReference type="Pfam" id="PF08281"/>
    </source>
</evidence>
<dbReference type="Gene3D" id="1.10.1740.10">
    <property type="match status" value="1"/>
</dbReference>
<evidence type="ECO:0000313" key="7">
    <source>
        <dbReference type="Proteomes" id="UP000321353"/>
    </source>
</evidence>
<gene>
    <name evidence="6" type="primary">rpoE_4</name>
    <name evidence="6" type="ORF">Mal15_11810</name>
</gene>
<feature type="domain" description="RNA polymerase sigma factor 70 region 4 type 2" evidence="5">
    <location>
        <begin position="149"/>
        <end position="200"/>
    </location>
</feature>
<keyword evidence="3" id="KW-0731">Sigma factor</keyword>
<dbReference type="InterPro" id="IPR039425">
    <property type="entry name" value="RNA_pol_sigma-70-like"/>
</dbReference>
<keyword evidence="2" id="KW-0805">Transcription regulation</keyword>
<dbReference type="SUPFAM" id="SSF88946">
    <property type="entry name" value="Sigma2 domain of RNA polymerase sigma factors"/>
    <property type="match status" value="1"/>
</dbReference>
<dbReference type="InterPro" id="IPR014284">
    <property type="entry name" value="RNA_pol_sigma-70_dom"/>
</dbReference>
<dbReference type="NCBIfam" id="TIGR02984">
    <property type="entry name" value="Sig-70_plancto1"/>
    <property type="match status" value="1"/>
</dbReference>
<dbReference type="GO" id="GO:0016987">
    <property type="term" value="F:sigma factor activity"/>
    <property type="evidence" value="ECO:0007669"/>
    <property type="project" value="UniProtKB-KW"/>
</dbReference>
<reference evidence="6 7" key="1">
    <citation type="submission" date="2019-02" db="EMBL/GenBank/DDBJ databases">
        <title>Planctomycetal bacteria perform biofilm scaping via a novel small molecule.</title>
        <authorList>
            <person name="Jeske O."/>
            <person name="Boedeker C."/>
            <person name="Wiegand S."/>
            <person name="Breitling P."/>
            <person name="Kallscheuer N."/>
            <person name="Jogler M."/>
            <person name="Rohde M."/>
            <person name="Petersen J."/>
            <person name="Medema M.H."/>
            <person name="Surup F."/>
            <person name="Jogler C."/>
        </authorList>
    </citation>
    <scope>NUCLEOTIDE SEQUENCE [LARGE SCALE GENOMIC DNA]</scope>
    <source>
        <strain evidence="6 7">Mal15</strain>
    </source>
</reference>
<evidence type="ECO:0000313" key="6">
    <source>
        <dbReference type="EMBL" id="QEF97143.1"/>
    </source>
</evidence>
<dbReference type="PANTHER" id="PTHR43133">
    <property type="entry name" value="RNA POLYMERASE ECF-TYPE SIGMA FACTO"/>
    <property type="match status" value="1"/>
</dbReference>
<dbReference type="AlphaFoldDB" id="A0A5B9M904"/>
<dbReference type="CDD" id="cd06171">
    <property type="entry name" value="Sigma70_r4"/>
    <property type="match status" value="1"/>
</dbReference>
<dbReference type="PANTHER" id="PTHR43133:SF51">
    <property type="entry name" value="RNA POLYMERASE SIGMA FACTOR"/>
    <property type="match status" value="1"/>
</dbReference>
<dbReference type="InterPro" id="IPR013324">
    <property type="entry name" value="RNA_pol_sigma_r3/r4-like"/>
</dbReference>
<dbReference type="NCBIfam" id="TIGR02937">
    <property type="entry name" value="sigma70-ECF"/>
    <property type="match status" value="1"/>
</dbReference>
<protein>
    <submittedName>
        <fullName evidence="6">ECF RNA polymerase sigma-E factor</fullName>
    </submittedName>
</protein>
<dbReference type="Gene3D" id="1.10.10.10">
    <property type="entry name" value="Winged helix-like DNA-binding domain superfamily/Winged helix DNA-binding domain"/>
    <property type="match status" value="1"/>
</dbReference>